<proteinExistence type="predicted"/>
<evidence type="ECO:0000313" key="2">
    <source>
        <dbReference type="Proteomes" id="UP000194265"/>
    </source>
</evidence>
<protein>
    <submittedName>
        <fullName evidence="1">ATPase, AAA family</fullName>
    </submittedName>
</protein>
<dbReference type="AlphaFoldDB" id="A0A1X9T3B5"/>
<organism evidence="1 2">
    <name type="scientific">Campylobacter vicugnae</name>
    <dbReference type="NCBI Taxonomy" id="1660076"/>
    <lineage>
        <taxon>Bacteria</taxon>
        <taxon>Pseudomonadati</taxon>
        <taxon>Campylobacterota</taxon>
        <taxon>Epsilonproteobacteria</taxon>
        <taxon>Campylobacterales</taxon>
        <taxon>Campylobacteraceae</taxon>
        <taxon>Campylobacter</taxon>
    </lineage>
</organism>
<sequence length="334" mass="38810">MNLENKGSFDVFASKLKIKNIDLDNSRLIWLKNSFIAKNMLYMFYAAPGSGKSLGAFYLALDLLKENKIDKLYYFDGDNPLATLTDRNISNFIQKFENKLRYISYTNKNVNCKTIIPEILQKLKDDTNNKENILIIFDSIRNFTNADMLSDKEVIPLMDTLQQLRDYATVWFLHHQPKQDLNDRSKNNKAYKGSTAFMDSVDEAYFVSKLPSNKRLTILFEPMKQRNSTTSQAITIDIKSGNISYDDYEYTALDIKRKTTVDYIARVVNSSSNGINAKYIIYQVKALAQSENNDDNIVGDKNFRELLKRFENKYWRIKEGTYPSIEYYPINTDI</sequence>
<gene>
    <name evidence="1" type="ORF">CVIC8964_1520</name>
</gene>
<accession>A0A1X9T3B5</accession>
<dbReference type="OrthoDB" id="5326290at2"/>
<evidence type="ECO:0000313" key="1">
    <source>
        <dbReference type="EMBL" id="ARR02899.1"/>
    </source>
</evidence>
<dbReference type="Gene3D" id="3.40.50.300">
    <property type="entry name" value="P-loop containing nucleotide triphosphate hydrolases"/>
    <property type="match status" value="1"/>
</dbReference>
<name>A0A1X9T3B5_9BACT</name>
<dbReference type="InterPro" id="IPR027417">
    <property type="entry name" value="P-loop_NTPase"/>
</dbReference>
<reference evidence="1 2" key="1">
    <citation type="journal article" date="2017" name="Genome Biol. Evol.">
        <title>Comparative Genomic Analysis Identifies a Campylobacter Clade Deficient in Selenium Metabolism.</title>
        <authorList>
            <person name="Miller W.G."/>
            <person name="Yee E."/>
            <person name="Lopes B.S."/>
            <person name="Chapman M.H."/>
            <person name="Huynh S."/>
            <person name="Bono J.L."/>
            <person name="Parker C.T."/>
            <person name="Strachan N.J.C."/>
            <person name="Forbes K.J."/>
        </authorList>
    </citation>
    <scope>NUCLEOTIDE SEQUENCE [LARGE SCALE GENOMIC DNA]</scope>
    <source>
        <strain evidence="1 2">RM8964</strain>
    </source>
</reference>
<dbReference type="EMBL" id="CP018791">
    <property type="protein sequence ID" value="ARR02899.1"/>
    <property type="molecule type" value="Genomic_DNA"/>
</dbReference>
<dbReference type="SUPFAM" id="SSF52540">
    <property type="entry name" value="P-loop containing nucleoside triphosphate hydrolases"/>
    <property type="match status" value="1"/>
</dbReference>
<dbReference type="RefSeq" id="WP_086334062.1">
    <property type="nucleotide sequence ID" value="NZ_CP018791.1"/>
</dbReference>
<dbReference type="Pfam" id="PF13481">
    <property type="entry name" value="AAA_25"/>
    <property type="match status" value="1"/>
</dbReference>
<dbReference type="STRING" id="1660074.CVIC8964_1520"/>
<dbReference type="Proteomes" id="UP000194265">
    <property type="component" value="Chromosome"/>
</dbReference>